<sequence length="73" mass="8638">MIKTKMGLRITWIIPNVLMYIFFLGLSVFVFANTEGLNDINRLVMWVITLILLLFIVLFGSYRIWTWIKQGKL</sequence>
<proteinExistence type="predicted"/>
<evidence type="ECO:0000256" key="1">
    <source>
        <dbReference type="SAM" id="Phobius"/>
    </source>
</evidence>
<accession>A0ABT2UKF0</accession>
<dbReference type="Proteomes" id="UP001652445">
    <property type="component" value="Unassembled WGS sequence"/>
</dbReference>
<dbReference type="EMBL" id="JAOQIO010000092">
    <property type="protein sequence ID" value="MCU6795119.1"/>
    <property type="molecule type" value="Genomic_DNA"/>
</dbReference>
<keyword evidence="3" id="KW-1185">Reference proteome</keyword>
<feature type="transmembrane region" description="Helical" evidence="1">
    <location>
        <begin position="43"/>
        <end position="65"/>
    </location>
</feature>
<comment type="caution">
    <text evidence="2">The sequence shown here is derived from an EMBL/GenBank/DDBJ whole genome shotgun (WGS) entry which is preliminary data.</text>
</comment>
<keyword evidence="1" id="KW-0472">Membrane</keyword>
<reference evidence="2 3" key="1">
    <citation type="submission" date="2022-09" db="EMBL/GenBank/DDBJ databases">
        <authorList>
            <person name="Han X.L."/>
            <person name="Wang Q."/>
            <person name="Lu T."/>
        </authorList>
    </citation>
    <scope>NUCLEOTIDE SEQUENCE [LARGE SCALE GENOMIC DNA]</scope>
    <source>
        <strain evidence="2 3">WQ 127069</strain>
    </source>
</reference>
<keyword evidence="1" id="KW-1133">Transmembrane helix</keyword>
<organism evidence="2 3">
    <name type="scientific">Paenibacillus baimaensis</name>
    <dbReference type="NCBI Taxonomy" id="2982185"/>
    <lineage>
        <taxon>Bacteria</taxon>
        <taxon>Bacillati</taxon>
        <taxon>Bacillota</taxon>
        <taxon>Bacilli</taxon>
        <taxon>Bacillales</taxon>
        <taxon>Paenibacillaceae</taxon>
        <taxon>Paenibacillus</taxon>
    </lineage>
</organism>
<evidence type="ECO:0000313" key="3">
    <source>
        <dbReference type="Proteomes" id="UP001652445"/>
    </source>
</evidence>
<evidence type="ECO:0000313" key="2">
    <source>
        <dbReference type="EMBL" id="MCU6795119.1"/>
    </source>
</evidence>
<protein>
    <submittedName>
        <fullName evidence="2">Uncharacterized protein</fullName>
    </submittedName>
</protein>
<keyword evidence="1" id="KW-0812">Transmembrane</keyword>
<dbReference type="RefSeq" id="WP_262686167.1">
    <property type="nucleotide sequence ID" value="NZ_JAOQIO010000092.1"/>
</dbReference>
<name>A0ABT2UKF0_9BACL</name>
<gene>
    <name evidence="2" type="ORF">OB236_23705</name>
</gene>
<feature type="transmembrane region" description="Helical" evidence="1">
    <location>
        <begin position="12"/>
        <end position="31"/>
    </location>
</feature>